<organism evidence="1 2">
    <name type="scientific">Anaerofilum hominis</name>
    <dbReference type="NCBI Taxonomy" id="2763016"/>
    <lineage>
        <taxon>Bacteria</taxon>
        <taxon>Bacillati</taxon>
        <taxon>Bacillota</taxon>
        <taxon>Clostridia</taxon>
        <taxon>Eubacteriales</taxon>
        <taxon>Oscillospiraceae</taxon>
        <taxon>Anaerofilum</taxon>
    </lineage>
</organism>
<dbReference type="AlphaFoldDB" id="A0A923KUP5"/>
<accession>A0A923KUP5</accession>
<name>A0A923KUP5_9FIRM</name>
<proteinExistence type="predicted"/>
<dbReference type="Proteomes" id="UP000659630">
    <property type="component" value="Unassembled WGS sequence"/>
</dbReference>
<evidence type="ECO:0000313" key="1">
    <source>
        <dbReference type="EMBL" id="MBC5579921.1"/>
    </source>
</evidence>
<keyword evidence="2" id="KW-1185">Reference proteome</keyword>
<comment type="caution">
    <text evidence="1">The sequence shown here is derived from an EMBL/GenBank/DDBJ whole genome shotgun (WGS) entry which is preliminary data.</text>
</comment>
<dbReference type="RefSeq" id="WP_186886301.1">
    <property type="nucleotide sequence ID" value="NZ_JACONZ010000001.1"/>
</dbReference>
<gene>
    <name evidence="1" type="ORF">H8S23_00175</name>
</gene>
<evidence type="ECO:0000313" key="2">
    <source>
        <dbReference type="Proteomes" id="UP000659630"/>
    </source>
</evidence>
<reference evidence="1" key="1">
    <citation type="submission" date="2020-08" db="EMBL/GenBank/DDBJ databases">
        <title>Genome public.</title>
        <authorList>
            <person name="Liu C."/>
            <person name="Sun Q."/>
        </authorList>
    </citation>
    <scope>NUCLEOTIDE SEQUENCE</scope>
    <source>
        <strain evidence="1">BX8</strain>
    </source>
</reference>
<sequence>MIFSELYGAYYNTVAAILQLAVKRPVTREELRTMIESRAFSESVLTIEPALTSGKWQLLRPDGTTPLEYPPTMPLTLLQKRWLKAISLDPRIRLFDFDDSGLEDISPLFTPDDVHIFDRCADGDPFEEEWYIQTFRLILDAVKNGSPLSIDVKSRRGTRIHLDVMPEYLEYSEKDDKFRLVTFGSRYGKFINLGRILSCKPFQGHAPPGLEDPAAAIDKSVVLELYDDRNALERVLLHFAHFEKEAQRLCGERYRIKLFYRQEDETEMVIRILSFGPLIQVTAPEAFVDLIKERLKMQKSCELN</sequence>
<dbReference type="EMBL" id="JACONZ010000001">
    <property type="protein sequence ID" value="MBC5579921.1"/>
    <property type="molecule type" value="Genomic_DNA"/>
</dbReference>
<protein>
    <submittedName>
        <fullName evidence="1">WYL domain-containing protein</fullName>
    </submittedName>
</protein>